<dbReference type="InterPro" id="IPR025236">
    <property type="entry name" value="SR1P"/>
</dbReference>
<proteinExistence type="predicted"/>
<evidence type="ECO:0000313" key="2">
    <source>
        <dbReference type="Proteomes" id="UP000275076"/>
    </source>
</evidence>
<dbReference type="AlphaFoldDB" id="A0A428MY64"/>
<keyword evidence="2" id="KW-1185">Reference proteome</keyword>
<dbReference type="OrthoDB" id="2971595at2"/>
<comment type="caution">
    <text evidence="1">The sequence shown here is derived from an EMBL/GenBank/DDBJ whole genome shotgun (WGS) entry which is preliminary data.</text>
</comment>
<accession>A0A428MY64</accession>
<dbReference type="EMBL" id="RBVX01000028">
    <property type="protein sequence ID" value="RSL31093.1"/>
    <property type="molecule type" value="Genomic_DNA"/>
</dbReference>
<gene>
    <name evidence="1" type="ORF">D7Z54_22520</name>
</gene>
<protein>
    <submittedName>
        <fullName evidence="1">GapA-binding peptide SR1P</fullName>
    </submittedName>
</protein>
<dbReference type="Proteomes" id="UP000275076">
    <property type="component" value="Unassembled WGS sequence"/>
</dbReference>
<organism evidence="1 2">
    <name type="scientific">Salibacterium salarium</name>
    <dbReference type="NCBI Taxonomy" id="284579"/>
    <lineage>
        <taxon>Bacteria</taxon>
        <taxon>Bacillati</taxon>
        <taxon>Bacillota</taxon>
        <taxon>Bacilli</taxon>
        <taxon>Bacillales</taxon>
        <taxon>Bacillaceae</taxon>
    </lineage>
</organism>
<evidence type="ECO:0000313" key="1">
    <source>
        <dbReference type="EMBL" id="RSL31093.1"/>
    </source>
</evidence>
<name>A0A428MY64_9BACI</name>
<sequence length="41" mass="4639">MVGIIMCQSCNREADYFVGEKVTTLYASSCKRCGNKKYVKN</sequence>
<dbReference type="Pfam" id="PF13790">
    <property type="entry name" value="SR1P"/>
    <property type="match status" value="1"/>
</dbReference>
<reference evidence="1 2" key="1">
    <citation type="submission" date="2018-10" db="EMBL/GenBank/DDBJ databases">
        <title>Draft genome sequence of Bacillus salarius IM0101, isolated from a hypersaline soil in Inner Mongolia, China.</title>
        <authorList>
            <person name="Yamprayoonswat W."/>
            <person name="Boonvisut S."/>
            <person name="Jumpathong W."/>
            <person name="Sittihan S."/>
            <person name="Ruangsuj P."/>
            <person name="Wanthongcharoen S."/>
            <person name="Thongpramul N."/>
            <person name="Pimmason S."/>
            <person name="Yu B."/>
            <person name="Yasawong M."/>
        </authorList>
    </citation>
    <scope>NUCLEOTIDE SEQUENCE [LARGE SCALE GENOMIC DNA]</scope>
    <source>
        <strain evidence="1 2">IM0101</strain>
    </source>
</reference>